<feature type="domain" description="Mandelate racemase/muconate lactonizing enzyme C-terminal" evidence="6">
    <location>
        <begin position="139"/>
        <end position="235"/>
    </location>
</feature>
<evidence type="ECO:0000313" key="9">
    <source>
        <dbReference type="Proteomes" id="UP000750197"/>
    </source>
</evidence>
<keyword evidence="3" id="KW-0479">Metal-binding</keyword>
<dbReference type="InterPro" id="IPR013341">
    <property type="entry name" value="Mandelate_racemase_N_dom"/>
</dbReference>
<organism evidence="8 9">
    <name type="scientific">Candidatus Sysuiplasma superficiale</name>
    <dbReference type="NCBI Taxonomy" id="2823368"/>
    <lineage>
        <taxon>Archaea</taxon>
        <taxon>Methanobacteriati</taxon>
        <taxon>Thermoplasmatota</taxon>
        <taxon>Thermoplasmata</taxon>
        <taxon>Candidatus Sysuiplasmatales</taxon>
        <taxon>Candidatus Sysuiplasmataceae</taxon>
        <taxon>Candidatus Sysuiplasma</taxon>
    </lineage>
</organism>
<protein>
    <submittedName>
        <fullName evidence="8">Dipeptide epimerase</fullName>
    </submittedName>
</protein>
<dbReference type="Proteomes" id="UP000716004">
    <property type="component" value="Unassembled WGS sequence"/>
</dbReference>
<evidence type="ECO:0000256" key="1">
    <source>
        <dbReference type="ARBA" id="ARBA00001946"/>
    </source>
</evidence>
<sequence length="354" mass="38431">MIRSVEFRKIEIPMVKSFRIALGSTESYEGFIVRITTDDGLTGIGEAVPTPFITGETTASIQEALKLLSGSLKGMEETDTEKIYEVMNRTIHGSYAAKCGLDTALWDIAGKRAGLPLCKLLGGYRDSIPTSFTVDIGDPDEVVKYTKEFIEAGLTAIKVKLGQGLREDYERVKRARQTAGDGATIYVDFNQSYSAKRAVELSSDIHKFNIEFLEQPTPAHDIAGLKFVREHSDIPVMADEAVYGPEDAMKIVRCEAADMINMKLMKAGGITRGRKVIEIAEAAGLPVMIGCMVETRVAVTAGTHLALGMRNVKYADLDGYSSLARDITSGGLVLKEGRNYVSDGAGLGIDVTEQ</sequence>
<dbReference type="FunFam" id="3.30.390.10:FF:000009">
    <property type="entry name" value="Hydrophobic dipeptide epimerase"/>
    <property type="match status" value="1"/>
</dbReference>
<dbReference type="SMART" id="SM00922">
    <property type="entry name" value="MR_MLE"/>
    <property type="match status" value="1"/>
</dbReference>
<evidence type="ECO:0000256" key="2">
    <source>
        <dbReference type="ARBA" id="ARBA00008031"/>
    </source>
</evidence>
<evidence type="ECO:0000313" key="7">
    <source>
        <dbReference type="EMBL" id="MBX8632062.1"/>
    </source>
</evidence>
<dbReference type="Proteomes" id="UP000750197">
    <property type="component" value="Unassembled WGS sequence"/>
</dbReference>
<dbReference type="EMBL" id="JAHEAC010000089">
    <property type="protein sequence ID" value="MBX8644707.1"/>
    <property type="molecule type" value="Genomic_DNA"/>
</dbReference>
<dbReference type="Gene3D" id="3.30.390.10">
    <property type="entry name" value="Enolase-like, N-terminal domain"/>
    <property type="match status" value="1"/>
</dbReference>
<comment type="cofactor">
    <cofactor evidence="1">
        <name>Mg(2+)</name>
        <dbReference type="ChEBI" id="CHEBI:18420"/>
    </cofactor>
</comment>
<dbReference type="InterPro" id="IPR034603">
    <property type="entry name" value="Dipeptide_epimerase"/>
</dbReference>
<dbReference type="SFLD" id="SFLDF00009">
    <property type="entry name" value="o-succinylbenzoate_synthase"/>
    <property type="match status" value="1"/>
</dbReference>
<dbReference type="InterPro" id="IPR029065">
    <property type="entry name" value="Enolase_C-like"/>
</dbReference>
<dbReference type="Pfam" id="PF02746">
    <property type="entry name" value="MR_MLE_N"/>
    <property type="match status" value="1"/>
</dbReference>
<dbReference type="InterPro" id="IPR029017">
    <property type="entry name" value="Enolase-like_N"/>
</dbReference>
<dbReference type="EMBL" id="JAGVSJ010000013">
    <property type="protein sequence ID" value="MBX8632062.1"/>
    <property type="molecule type" value="Genomic_DNA"/>
</dbReference>
<dbReference type="AlphaFoldDB" id="A0A8J7YUF2"/>
<evidence type="ECO:0000256" key="5">
    <source>
        <dbReference type="ARBA" id="ARBA00023235"/>
    </source>
</evidence>
<dbReference type="InterPro" id="IPR013342">
    <property type="entry name" value="Mandelate_racemase_C"/>
</dbReference>
<dbReference type="SFLD" id="SFLDS00001">
    <property type="entry name" value="Enolase"/>
    <property type="match status" value="1"/>
</dbReference>
<dbReference type="SFLD" id="SFLDG00180">
    <property type="entry name" value="muconate_cycloisomerase"/>
    <property type="match status" value="1"/>
</dbReference>
<dbReference type="Pfam" id="PF13378">
    <property type="entry name" value="MR_MLE_C"/>
    <property type="match status" value="1"/>
</dbReference>
<keyword evidence="4" id="KW-0460">Magnesium</keyword>
<dbReference type="InterPro" id="IPR018110">
    <property type="entry name" value="Mandel_Rmase/mucon_lact_enz_CS"/>
</dbReference>
<keyword evidence="5" id="KW-0413">Isomerase</keyword>
<name>A0A8J7YUF2_9ARCH</name>
<accession>A0A8J7YUF2</accession>
<reference evidence="8" key="1">
    <citation type="submission" date="2021-05" db="EMBL/GenBank/DDBJ databases">
        <title>Genomic insights into ecological role and evolution of a novel Thermoplasmata order Candidatus Sysuiplasmatales.</title>
        <authorList>
            <person name="Yuan Y."/>
        </authorList>
    </citation>
    <scope>NUCLEOTIDE SEQUENCE</scope>
    <source>
        <strain evidence="8">TUT19-bin139</strain>
        <strain evidence="7">YP2-bin.285</strain>
    </source>
</reference>
<dbReference type="SUPFAM" id="SSF51604">
    <property type="entry name" value="Enolase C-terminal domain-like"/>
    <property type="match status" value="1"/>
</dbReference>
<dbReference type="PANTHER" id="PTHR48073:SF2">
    <property type="entry name" value="O-SUCCINYLBENZOATE SYNTHASE"/>
    <property type="match status" value="1"/>
</dbReference>
<proteinExistence type="inferred from homology"/>
<dbReference type="PROSITE" id="PS00909">
    <property type="entry name" value="MR_MLE_2"/>
    <property type="match status" value="1"/>
</dbReference>
<dbReference type="InterPro" id="IPR036849">
    <property type="entry name" value="Enolase-like_C_sf"/>
</dbReference>
<gene>
    <name evidence="7" type="ORF">J9259_06050</name>
    <name evidence="8" type="ORF">KIY12_08310</name>
</gene>
<dbReference type="GO" id="GO:0016855">
    <property type="term" value="F:racemase and epimerase activity, acting on amino acids and derivatives"/>
    <property type="evidence" value="ECO:0007669"/>
    <property type="project" value="InterPro"/>
</dbReference>
<comment type="similarity">
    <text evidence="2">Belongs to the mandelate racemase/muconate lactonizing enzyme family.</text>
</comment>
<evidence type="ECO:0000259" key="6">
    <source>
        <dbReference type="SMART" id="SM00922"/>
    </source>
</evidence>
<dbReference type="SUPFAM" id="SSF54826">
    <property type="entry name" value="Enolase N-terminal domain-like"/>
    <property type="match status" value="1"/>
</dbReference>
<evidence type="ECO:0000313" key="8">
    <source>
        <dbReference type="EMBL" id="MBX8644707.1"/>
    </source>
</evidence>
<comment type="caution">
    <text evidence="8">The sequence shown here is derived from an EMBL/GenBank/DDBJ whole genome shotgun (WGS) entry which is preliminary data.</text>
</comment>
<evidence type="ECO:0000256" key="3">
    <source>
        <dbReference type="ARBA" id="ARBA00022723"/>
    </source>
</evidence>
<dbReference type="GO" id="GO:0009063">
    <property type="term" value="P:amino acid catabolic process"/>
    <property type="evidence" value="ECO:0007669"/>
    <property type="project" value="InterPro"/>
</dbReference>
<dbReference type="Gene3D" id="3.20.20.120">
    <property type="entry name" value="Enolase-like C-terminal domain"/>
    <property type="match status" value="1"/>
</dbReference>
<evidence type="ECO:0000256" key="4">
    <source>
        <dbReference type="ARBA" id="ARBA00022842"/>
    </source>
</evidence>
<dbReference type="CDD" id="cd03319">
    <property type="entry name" value="L-Ala-DL-Glu_epimerase"/>
    <property type="match status" value="1"/>
</dbReference>
<dbReference type="PROSITE" id="PS00908">
    <property type="entry name" value="MR_MLE_1"/>
    <property type="match status" value="1"/>
</dbReference>
<dbReference type="GO" id="GO:0046872">
    <property type="term" value="F:metal ion binding"/>
    <property type="evidence" value="ECO:0007669"/>
    <property type="project" value="UniProtKB-KW"/>
</dbReference>
<dbReference type="PANTHER" id="PTHR48073">
    <property type="entry name" value="O-SUCCINYLBENZOATE SYNTHASE-RELATED"/>
    <property type="match status" value="1"/>
</dbReference>